<keyword evidence="3" id="KW-1185">Reference proteome</keyword>
<dbReference type="EnsemblProtists" id="HpaT801694">
    <property type="protein sequence ID" value="HpaP801694"/>
    <property type="gene ID" value="HpaG801694"/>
</dbReference>
<reference evidence="2" key="2">
    <citation type="submission" date="2015-06" db="UniProtKB">
        <authorList>
            <consortium name="EnsemblProtists"/>
        </authorList>
    </citation>
    <scope>IDENTIFICATION</scope>
    <source>
        <strain evidence="2">Emoy2</strain>
    </source>
</reference>
<evidence type="ECO:0000256" key="1">
    <source>
        <dbReference type="SAM" id="MobiDB-lite"/>
    </source>
</evidence>
<dbReference type="eggNOG" id="ENOG502SQFC">
    <property type="taxonomic scope" value="Eukaryota"/>
</dbReference>
<sequence>MGSAEIEAPRRHQHACLSCVRLHPEAEKLHSAPSSRRQLHRQRLHDWDRASKPFVSTEKLDQLNQYGATGSGRTRQTPGEVEDTAERRHRRHTVASGLHLGLINDPMKPNLKPARAQPQLGANAMQLHEPARKQAHGAVLNTVKRPEQPAARTLDSCFIKRSTSRMAARNCVEKPMSIDRRDVSGSFLCDFTGAEPVMTVLDEPQEMKQLTGRAKCSKNVPPVQVTRGRRFSVDDRCKSAVPPVSSRHVGAIDTELALVQPRYDFAVKKVKKQSHQPKTLESDSSADKSTSKKHHAQLIDCLTVNRRPGDRRHTMTGASTKNLIPRHRHWNRVDVIDEVGSREHDRPKYKVGLADFHLSTFKLMPPESTLGQQSTSNVARYESRSKNGKHEMAKPVVAAREVRGSSRSKNELCDLAYLDVFKTYTL</sequence>
<dbReference type="OMA" id="ICRYCRT"/>
<dbReference type="EMBL" id="JH598461">
    <property type="status" value="NOT_ANNOTATED_CDS"/>
    <property type="molecule type" value="Genomic_DNA"/>
</dbReference>
<dbReference type="VEuPathDB" id="FungiDB:HpaG801694"/>
<proteinExistence type="predicted"/>
<feature type="region of interest" description="Disordered" evidence="1">
    <location>
        <begin position="269"/>
        <end position="299"/>
    </location>
</feature>
<feature type="compositionally biased region" description="Polar residues" evidence="1">
    <location>
        <begin position="64"/>
        <end position="77"/>
    </location>
</feature>
<evidence type="ECO:0000313" key="2">
    <source>
        <dbReference type="EnsemblProtists" id="HpaP801694"/>
    </source>
</evidence>
<protein>
    <submittedName>
        <fullName evidence="2">Uncharacterized protein</fullName>
    </submittedName>
</protein>
<dbReference type="Proteomes" id="UP000011713">
    <property type="component" value="Unassembled WGS sequence"/>
</dbReference>
<feature type="compositionally biased region" description="Basic and acidic residues" evidence="1">
    <location>
        <begin position="278"/>
        <end position="290"/>
    </location>
</feature>
<feature type="region of interest" description="Disordered" evidence="1">
    <location>
        <begin position="64"/>
        <end position="86"/>
    </location>
</feature>
<feature type="region of interest" description="Disordered" evidence="1">
    <location>
        <begin position="383"/>
        <end position="402"/>
    </location>
</feature>
<feature type="compositionally biased region" description="Basic and acidic residues" evidence="1">
    <location>
        <begin position="383"/>
        <end position="393"/>
    </location>
</feature>
<evidence type="ECO:0000313" key="3">
    <source>
        <dbReference type="Proteomes" id="UP000011713"/>
    </source>
</evidence>
<reference evidence="3" key="1">
    <citation type="journal article" date="2010" name="Science">
        <title>Signatures of adaptation to obligate biotrophy in the Hyaloperonospora arabidopsidis genome.</title>
        <authorList>
            <person name="Baxter L."/>
            <person name="Tripathy S."/>
            <person name="Ishaque N."/>
            <person name="Boot N."/>
            <person name="Cabral A."/>
            <person name="Kemen E."/>
            <person name="Thines M."/>
            <person name="Ah-Fong A."/>
            <person name="Anderson R."/>
            <person name="Badejoko W."/>
            <person name="Bittner-Eddy P."/>
            <person name="Boore J.L."/>
            <person name="Chibucos M.C."/>
            <person name="Coates M."/>
            <person name="Dehal P."/>
            <person name="Delehaunty K."/>
            <person name="Dong S."/>
            <person name="Downton P."/>
            <person name="Dumas B."/>
            <person name="Fabro G."/>
            <person name="Fronick C."/>
            <person name="Fuerstenberg S.I."/>
            <person name="Fulton L."/>
            <person name="Gaulin E."/>
            <person name="Govers F."/>
            <person name="Hughes L."/>
            <person name="Humphray S."/>
            <person name="Jiang R.H."/>
            <person name="Judelson H."/>
            <person name="Kamoun S."/>
            <person name="Kyung K."/>
            <person name="Meijer H."/>
            <person name="Minx P."/>
            <person name="Morris P."/>
            <person name="Nelson J."/>
            <person name="Phuntumart V."/>
            <person name="Qutob D."/>
            <person name="Rehmany A."/>
            <person name="Rougon-Cardoso A."/>
            <person name="Ryden P."/>
            <person name="Torto-Alalibo T."/>
            <person name="Studholme D."/>
            <person name="Wang Y."/>
            <person name="Win J."/>
            <person name="Wood J."/>
            <person name="Clifton S.W."/>
            <person name="Rogers J."/>
            <person name="Van den Ackerveken G."/>
            <person name="Jones J.D."/>
            <person name="McDowell J.M."/>
            <person name="Beynon J."/>
            <person name="Tyler B.M."/>
        </authorList>
    </citation>
    <scope>NUCLEOTIDE SEQUENCE [LARGE SCALE GENOMIC DNA]</scope>
    <source>
        <strain evidence="3">Emoy2</strain>
    </source>
</reference>
<name>M4B5Z4_HYAAE</name>
<dbReference type="HOGENOM" id="CLU_050947_0_0_1"/>
<accession>M4B5Z4</accession>
<dbReference type="InParanoid" id="M4B5Z4"/>
<organism evidence="2 3">
    <name type="scientific">Hyaloperonospora arabidopsidis (strain Emoy2)</name>
    <name type="common">Downy mildew agent</name>
    <name type="synonym">Peronospora arabidopsidis</name>
    <dbReference type="NCBI Taxonomy" id="559515"/>
    <lineage>
        <taxon>Eukaryota</taxon>
        <taxon>Sar</taxon>
        <taxon>Stramenopiles</taxon>
        <taxon>Oomycota</taxon>
        <taxon>Peronosporomycetes</taxon>
        <taxon>Peronosporales</taxon>
        <taxon>Peronosporaceae</taxon>
        <taxon>Hyaloperonospora</taxon>
    </lineage>
</organism>
<dbReference type="AlphaFoldDB" id="M4B5Z4"/>